<feature type="domain" description="WxL Interacting Protein peptidoglycan binding" evidence="3">
    <location>
        <begin position="33"/>
        <end position="151"/>
    </location>
</feature>
<dbReference type="Proteomes" id="UP000297646">
    <property type="component" value="Unassembled WGS sequence"/>
</dbReference>
<evidence type="ECO:0000259" key="4">
    <source>
        <dbReference type="Pfam" id="PF11797"/>
    </source>
</evidence>
<comment type="caution">
    <text evidence="5">The sequence shown here is derived from an EMBL/GenBank/DDBJ whole genome shotgun (WGS) entry which is preliminary data.</text>
</comment>
<gene>
    <name evidence="5" type="ORF">C6P11_05640</name>
</gene>
<accession>A0A4Z0RYM8</accession>
<evidence type="ECO:0000259" key="3">
    <source>
        <dbReference type="Pfam" id="PF06030"/>
    </source>
</evidence>
<evidence type="ECO:0000313" key="5">
    <source>
        <dbReference type="EMBL" id="TGE72789.1"/>
    </source>
</evidence>
<evidence type="ECO:0000256" key="2">
    <source>
        <dbReference type="SAM" id="SignalP"/>
    </source>
</evidence>
<reference evidence="5 6" key="1">
    <citation type="submission" date="2018-03" db="EMBL/GenBank/DDBJ databases">
        <title>Genome sequencing of Weissella confusa isolates.</title>
        <authorList>
            <person name="Kajala I."/>
            <person name="Baruah R."/>
            <person name="Bergsveinson J."/>
            <person name="Juvonen R."/>
            <person name="Ziola B."/>
        </authorList>
    </citation>
    <scope>NUCLEOTIDE SEQUENCE [LARGE SCALE GENOMIC DNA]</scope>
    <source>
        <strain evidence="5 6">VTT E-062653</strain>
    </source>
</reference>
<dbReference type="EMBL" id="PVSN01000036">
    <property type="protein sequence ID" value="TGE72789.1"/>
    <property type="molecule type" value="Genomic_DNA"/>
</dbReference>
<organism evidence="5 6">
    <name type="scientific">Weissella confusa</name>
    <name type="common">Lactobacillus confusus</name>
    <dbReference type="NCBI Taxonomy" id="1583"/>
    <lineage>
        <taxon>Bacteria</taxon>
        <taxon>Bacillati</taxon>
        <taxon>Bacillota</taxon>
        <taxon>Bacilli</taxon>
        <taxon>Lactobacillales</taxon>
        <taxon>Lactobacillaceae</taxon>
        <taxon>Weissella</taxon>
    </lineage>
</organism>
<evidence type="ECO:0000313" key="6">
    <source>
        <dbReference type="Proteomes" id="UP000297646"/>
    </source>
</evidence>
<keyword evidence="1" id="KW-0812">Transmembrane</keyword>
<feature type="chain" id="PRO_5021237721" evidence="2">
    <location>
        <begin position="28"/>
        <end position="326"/>
    </location>
</feature>
<feature type="domain" description="WxL Interacting Protein host binding" evidence="4">
    <location>
        <begin position="163"/>
        <end position="284"/>
    </location>
</feature>
<keyword evidence="1" id="KW-1133">Transmembrane helix</keyword>
<dbReference type="InterPro" id="IPR010317">
    <property type="entry name" value="WxLIP_PGBD"/>
</dbReference>
<proteinExistence type="predicted"/>
<dbReference type="Pfam" id="PF06030">
    <property type="entry name" value="WxLIP_PGBD"/>
    <property type="match status" value="1"/>
</dbReference>
<name>A0A4Z0RYM8_WEICO</name>
<protein>
    <submittedName>
        <fullName evidence="5">Uncharacterized protein</fullName>
    </submittedName>
</protein>
<feature type="signal peptide" evidence="2">
    <location>
        <begin position="1"/>
        <end position="27"/>
    </location>
</feature>
<dbReference type="Pfam" id="PF11797">
    <property type="entry name" value="WxLIP_HBD"/>
    <property type="match status" value="1"/>
</dbReference>
<dbReference type="OrthoDB" id="9795263at2"/>
<evidence type="ECO:0000256" key="1">
    <source>
        <dbReference type="SAM" id="Phobius"/>
    </source>
</evidence>
<dbReference type="AlphaFoldDB" id="A0A4Z0RYM8"/>
<sequence>MEQTMKKILFGLATLILTFTVMHGVFADDNPPYTVTPAIPKTQLDSQNKNYLDLLLNPNQVESVSFDIKNNSNDALSLNVETGSASTSPLGQVLYNDKNVIGNVGPQMENLIHLDQQTIQVAPKADAKVTGTISMPNTPVDGIIAGGVTFSLPASKNADAVETTVAVLARNTRNLPATTAELHAVSYEKVNKQTGFAVAVANTSGSFINGATFTTKIINVATKKTVIEETRRNAQLAPNSTMTYWVKNNVKNLPGGKYRVQVVANWSGMNQTWQKQINLPKTTAPVTQEPQKVPFMEALLYAFSLLAIAAIVLAVMWFKNMRFLVK</sequence>
<feature type="transmembrane region" description="Helical" evidence="1">
    <location>
        <begin position="298"/>
        <end position="318"/>
    </location>
</feature>
<dbReference type="InterPro" id="IPR021759">
    <property type="entry name" value="WxLIP_HBD"/>
</dbReference>
<keyword evidence="1" id="KW-0472">Membrane</keyword>
<keyword evidence="2" id="KW-0732">Signal</keyword>